<dbReference type="Pfam" id="PF08530">
    <property type="entry name" value="PepX_C"/>
    <property type="match status" value="1"/>
</dbReference>
<feature type="domain" description="Xaa-Pro dipeptidyl-peptidase C-terminal" evidence="2">
    <location>
        <begin position="291"/>
        <end position="544"/>
    </location>
</feature>
<reference evidence="3 4" key="1">
    <citation type="submission" date="2023-08" db="EMBL/GenBank/DDBJ databases">
        <title>Implementing the SeqCode for naming new Mesorhizobium species isolated from Vachellia karroo root nodules.</title>
        <authorList>
            <person name="Van Lill M."/>
        </authorList>
    </citation>
    <scope>NUCLEOTIDE SEQUENCE [LARGE SCALE GENOMIC DNA]</scope>
    <source>
        <strain evidence="3 4">VK22B</strain>
    </source>
</reference>
<gene>
    <name evidence="3" type="ORF">RFN29_34650</name>
</gene>
<accession>A0ABU4ZBG2</accession>
<dbReference type="Gene3D" id="3.40.50.1820">
    <property type="entry name" value="alpha/beta hydrolase"/>
    <property type="match status" value="1"/>
</dbReference>
<dbReference type="EMBL" id="JAVIJC010000078">
    <property type="protein sequence ID" value="MDX8496645.1"/>
    <property type="molecule type" value="Genomic_DNA"/>
</dbReference>
<dbReference type="InterPro" id="IPR029058">
    <property type="entry name" value="AB_hydrolase_fold"/>
</dbReference>
<keyword evidence="4" id="KW-1185">Reference proteome</keyword>
<proteinExistence type="predicted"/>
<dbReference type="SMART" id="SM00939">
    <property type="entry name" value="PepX_C"/>
    <property type="match status" value="1"/>
</dbReference>
<comment type="caution">
    <text evidence="3">The sequence shown here is derived from an EMBL/GenBank/DDBJ whole genome shotgun (WGS) entry which is preliminary data.</text>
</comment>
<dbReference type="Gene3D" id="2.60.120.260">
    <property type="entry name" value="Galactose-binding domain-like"/>
    <property type="match status" value="1"/>
</dbReference>
<dbReference type="Gene3D" id="1.10.3020.10">
    <property type="entry name" value="alpha-amino acid ester hydrolase ( Helical cap domain)"/>
    <property type="match status" value="1"/>
</dbReference>
<dbReference type="Proteomes" id="UP001271249">
    <property type="component" value="Unassembled WGS sequence"/>
</dbReference>
<dbReference type="SUPFAM" id="SSF49785">
    <property type="entry name" value="Galactose-binding domain-like"/>
    <property type="match status" value="1"/>
</dbReference>
<dbReference type="PANTHER" id="PTHR43056">
    <property type="entry name" value="PEPTIDASE S9 PROLYL OLIGOPEPTIDASE"/>
    <property type="match status" value="1"/>
</dbReference>
<dbReference type="Pfam" id="PF02129">
    <property type="entry name" value="Peptidase_S15"/>
    <property type="match status" value="1"/>
</dbReference>
<sequence length="677" mass="74982">MKIALGPLPVTSVENIWIALADGTRLAAKVWLPKDAASNPVPAILDYIPYDKRNGTAVADERMFPYFASHGYASIRLDIRGTGQSEGLFDDEYVKQEQDDAVEAIEWITQQAWCSGYVGMIGISWGGFSALQVAARRPKGLKAIITHCSTDDRYADDAHYMGGCLLNDTLGWGTPCFTQMSQSPDPEIVGEDHWRAMWMKRLENVRPTLIDWVTHQRRDEFWKHGSVCEDYGAIDCAVFATGGWADGYSNAIFRLLSELKGPRKGLVGPWGHRYPHVGAPGPAIGYLQECVRWWDHWLKGKDTGIMQEPMLRSWMLDWVEPAASYDEWPGHWVADPSWPSPHVTSRVYRLGTGRLSEQALPEVTLGICSPEYVGIAGGEWCPYALGGGGALAPDLPLDQRWDDGGSLVFDSELLTDALPILGAPVIELEISCDKPTAILAVRLSDVSPSGEVTRITYGLLNLSHRNGHEDLQPMEAGKSYRIHLAMNEVGYTFPPGHRIRLSVSTAYWPLAFPAPERATLTVQAGASGLHLPIRMPQPGDDELPPFGEPEGSPPMPTTVLTPGNVERFVCIEPLTGHVTVTVKRDNGIWRLDPLGTVLGFKKHLIYSVAENDPTSARTEVYFRYERGRGAWQTAVEGRTVMTATKATFQLQIDFDAFESGERIFCKSWSKAIPRHLV</sequence>
<keyword evidence="1 3" id="KW-0378">Hydrolase</keyword>
<dbReference type="InterPro" id="IPR008979">
    <property type="entry name" value="Galactose-bd-like_sf"/>
</dbReference>
<organism evidence="3 4">
    <name type="scientific">Mesorhizobium captivum</name>
    <dbReference type="NCBI Taxonomy" id="3072319"/>
    <lineage>
        <taxon>Bacteria</taxon>
        <taxon>Pseudomonadati</taxon>
        <taxon>Pseudomonadota</taxon>
        <taxon>Alphaproteobacteria</taxon>
        <taxon>Hyphomicrobiales</taxon>
        <taxon>Phyllobacteriaceae</taxon>
        <taxon>Mesorhizobium</taxon>
    </lineage>
</organism>
<dbReference type="PANTHER" id="PTHR43056:SF10">
    <property type="entry name" value="COCE_NOND FAMILY, PUTATIVE (AFU_ORTHOLOGUE AFUA_7G00600)-RELATED"/>
    <property type="match status" value="1"/>
</dbReference>
<dbReference type="GO" id="GO:0016787">
    <property type="term" value="F:hydrolase activity"/>
    <property type="evidence" value="ECO:0007669"/>
    <property type="project" value="UniProtKB-KW"/>
</dbReference>
<evidence type="ECO:0000313" key="4">
    <source>
        <dbReference type="Proteomes" id="UP001271249"/>
    </source>
</evidence>
<dbReference type="InterPro" id="IPR005674">
    <property type="entry name" value="CocE/Ser_esterase"/>
</dbReference>
<protein>
    <submittedName>
        <fullName evidence="3">CocE/NonD family hydrolase</fullName>
    </submittedName>
</protein>
<evidence type="ECO:0000313" key="3">
    <source>
        <dbReference type="EMBL" id="MDX8496645.1"/>
    </source>
</evidence>
<evidence type="ECO:0000256" key="1">
    <source>
        <dbReference type="ARBA" id="ARBA00022801"/>
    </source>
</evidence>
<dbReference type="InterPro" id="IPR013736">
    <property type="entry name" value="Xaa-Pro_dipept_C"/>
</dbReference>
<evidence type="ECO:0000259" key="2">
    <source>
        <dbReference type="SMART" id="SM00939"/>
    </source>
</evidence>
<dbReference type="RefSeq" id="WP_320230294.1">
    <property type="nucleotide sequence ID" value="NZ_JAVIJC010000078.1"/>
</dbReference>
<name>A0ABU4ZBG2_9HYPH</name>
<dbReference type="InterPro" id="IPR000383">
    <property type="entry name" value="Xaa-Pro-like_dom"/>
</dbReference>
<dbReference type="SUPFAM" id="SSF53474">
    <property type="entry name" value="alpha/beta-Hydrolases"/>
    <property type="match status" value="1"/>
</dbReference>
<dbReference type="InterPro" id="IPR050585">
    <property type="entry name" value="Xaa-Pro_dipeptidyl-ppase/CocE"/>
</dbReference>
<dbReference type="NCBIfam" id="TIGR00976">
    <property type="entry name" value="CocE_NonD"/>
    <property type="match status" value="1"/>
</dbReference>